<protein>
    <submittedName>
        <fullName evidence="1">Uncharacterized protein</fullName>
    </submittedName>
</protein>
<gene>
    <name evidence="1" type="ORF">EUBDOL_00046</name>
</gene>
<evidence type="ECO:0000313" key="1">
    <source>
        <dbReference type="EMBL" id="EDP12320.1"/>
    </source>
</evidence>
<comment type="caution">
    <text evidence="1">The sequence shown here is derived from an EMBL/GenBank/DDBJ whole genome shotgun (WGS) entry which is preliminary data.</text>
</comment>
<name>A8R7R4_9FIRM</name>
<dbReference type="STRING" id="428127.EUBDOL_00046"/>
<reference evidence="1 2" key="1">
    <citation type="submission" date="2007-09" db="EMBL/GenBank/DDBJ databases">
        <title>Draft genome sequence of Eubacterium dolichum (DSM 3991).</title>
        <authorList>
            <person name="Sudarsanam P."/>
            <person name="Ley R."/>
            <person name="Guruge J."/>
            <person name="Turnbaugh P.J."/>
            <person name="Mahowald M."/>
            <person name="Liep D."/>
            <person name="Gordon J."/>
        </authorList>
    </citation>
    <scope>NUCLEOTIDE SEQUENCE [LARGE SCALE GENOMIC DNA]</scope>
    <source>
        <strain evidence="1 2">DSM 3991</strain>
    </source>
</reference>
<reference evidence="1 2" key="2">
    <citation type="submission" date="2007-09" db="EMBL/GenBank/DDBJ databases">
        <authorList>
            <person name="Fulton L."/>
            <person name="Clifton S."/>
            <person name="Fulton B."/>
            <person name="Xu J."/>
            <person name="Minx P."/>
            <person name="Pepin K.H."/>
            <person name="Johnson M."/>
            <person name="Thiruvilangam P."/>
            <person name="Bhonagiri V."/>
            <person name="Nash W.E."/>
            <person name="Mardis E.R."/>
            <person name="Wilson R.K."/>
        </authorList>
    </citation>
    <scope>NUCLEOTIDE SEQUENCE [LARGE SCALE GENOMIC DNA]</scope>
    <source>
        <strain evidence="1 2">DSM 3991</strain>
    </source>
</reference>
<sequence length="42" mass="5173">MKDVERHLFVEKSTDFSEYLPIFPLLLTILSRHYIKEERSKY</sequence>
<organism evidence="1 2">
    <name type="scientific">Amedibacillus dolichus DSM 3991</name>
    <dbReference type="NCBI Taxonomy" id="428127"/>
    <lineage>
        <taxon>Bacteria</taxon>
        <taxon>Bacillati</taxon>
        <taxon>Bacillota</taxon>
        <taxon>Erysipelotrichia</taxon>
        <taxon>Erysipelotrichales</taxon>
        <taxon>Erysipelotrichaceae</taxon>
        <taxon>Amedibacillus</taxon>
    </lineage>
</organism>
<accession>A8R7R4</accession>
<dbReference type="EMBL" id="ABAW02000003">
    <property type="protein sequence ID" value="EDP12320.1"/>
    <property type="molecule type" value="Genomic_DNA"/>
</dbReference>
<evidence type="ECO:0000313" key="2">
    <source>
        <dbReference type="Proteomes" id="UP000004090"/>
    </source>
</evidence>
<dbReference type="HOGENOM" id="CLU_3251654_0_0_9"/>
<dbReference type="AlphaFoldDB" id="A8R7R4"/>
<dbReference type="Proteomes" id="UP000004090">
    <property type="component" value="Unassembled WGS sequence"/>
</dbReference>
<proteinExistence type="predicted"/>